<dbReference type="PANTHER" id="PTHR42648:SF26">
    <property type="entry name" value="INTEGRASE CATALYTIC DOMAIN-CONTAINING PROTEIN"/>
    <property type="match status" value="1"/>
</dbReference>
<feature type="domain" description="Integrase catalytic" evidence="6">
    <location>
        <begin position="263"/>
        <end position="429"/>
    </location>
</feature>
<organism evidence="7 8">
    <name type="scientific">Dendrobium catenatum</name>
    <dbReference type="NCBI Taxonomy" id="906689"/>
    <lineage>
        <taxon>Eukaryota</taxon>
        <taxon>Viridiplantae</taxon>
        <taxon>Streptophyta</taxon>
        <taxon>Embryophyta</taxon>
        <taxon>Tracheophyta</taxon>
        <taxon>Spermatophyta</taxon>
        <taxon>Magnoliopsida</taxon>
        <taxon>Liliopsida</taxon>
        <taxon>Asparagales</taxon>
        <taxon>Orchidaceae</taxon>
        <taxon>Epidendroideae</taxon>
        <taxon>Malaxideae</taxon>
        <taxon>Dendrobiinae</taxon>
        <taxon>Dendrobium</taxon>
    </lineage>
</organism>
<evidence type="ECO:0000256" key="2">
    <source>
        <dbReference type="ARBA" id="ARBA00022723"/>
    </source>
</evidence>
<dbReference type="InterPro" id="IPR001584">
    <property type="entry name" value="Integrase_cat-core"/>
</dbReference>
<keyword evidence="4" id="KW-0378">Hydrolase</keyword>
<dbReference type="Gene3D" id="3.30.420.10">
    <property type="entry name" value="Ribonuclease H-like superfamily/Ribonuclease H"/>
    <property type="match status" value="1"/>
</dbReference>
<dbReference type="GO" id="GO:0006508">
    <property type="term" value="P:proteolysis"/>
    <property type="evidence" value="ECO:0007669"/>
    <property type="project" value="UniProtKB-KW"/>
</dbReference>
<gene>
    <name evidence="7" type="ORF">MA16_Dca002586</name>
</gene>
<protein>
    <submittedName>
        <fullName evidence="7">Retrovirus-related Pol polyprotein from transposon TNT 1-94</fullName>
    </submittedName>
</protein>
<keyword evidence="2" id="KW-0479">Metal-binding</keyword>
<dbReference type="CDD" id="cd09272">
    <property type="entry name" value="RNase_HI_RT_Ty1"/>
    <property type="match status" value="1"/>
</dbReference>
<reference evidence="7 8" key="1">
    <citation type="journal article" date="2016" name="Sci. Rep.">
        <title>The Dendrobium catenatum Lindl. genome sequence provides insights into polysaccharide synthase, floral development and adaptive evolution.</title>
        <authorList>
            <person name="Zhang G.Q."/>
            <person name="Xu Q."/>
            <person name="Bian C."/>
            <person name="Tsai W.C."/>
            <person name="Yeh C.M."/>
            <person name="Liu K.W."/>
            <person name="Yoshida K."/>
            <person name="Zhang L.S."/>
            <person name="Chang S.B."/>
            <person name="Chen F."/>
            <person name="Shi Y."/>
            <person name="Su Y.Y."/>
            <person name="Zhang Y.Q."/>
            <person name="Chen L.J."/>
            <person name="Yin Y."/>
            <person name="Lin M."/>
            <person name="Huang H."/>
            <person name="Deng H."/>
            <person name="Wang Z.W."/>
            <person name="Zhu S.L."/>
            <person name="Zhao X."/>
            <person name="Deng C."/>
            <person name="Niu S.C."/>
            <person name="Huang J."/>
            <person name="Wang M."/>
            <person name="Liu G.H."/>
            <person name="Yang H.J."/>
            <person name="Xiao X.J."/>
            <person name="Hsiao Y.Y."/>
            <person name="Wu W.L."/>
            <person name="Chen Y.Y."/>
            <person name="Mitsuda N."/>
            <person name="Ohme-Takagi M."/>
            <person name="Luo Y.B."/>
            <person name="Van de Peer Y."/>
            <person name="Liu Z.J."/>
        </authorList>
    </citation>
    <scope>NUCLEOTIDE SEQUENCE [LARGE SCALE GENOMIC DNA]</scope>
    <source>
        <tissue evidence="7">The whole plant</tissue>
    </source>
</reference>
<dbReference type="GO" id="GO:0003676">
    <property type="term" value="F:nucleic acid binding"/>
    <property type="evidence" value="ECO:0007669"/>
    <property type="project" value="InterPro"/>
</dbReference>
<dbReference type="Proteomes" id="UP000233837">
    <property type="component" value="Unassembled WGS sequence"/>
</dbReference>
<name>A0A2I0W0Y2_9ASPA</name>
<dbReference type="InterPro" id="IPR043502">
    <property type="entry name" value="DNA/RNA_pol_sf"/>
</dbReference>
<dbReference type="SUPFAM" id="SSF56672">
    <property type="entry name" value="DNA/RNA polymerases"/>
    <property type="match status" value="1"/>
</dbReference>
<dbReference type="GO" id="GO:0015074">
    <property type="term" value="P:DNA integration"/>
    <property type="evidence" value="ECO:0007669"/>
    <property type="project" value="InterPro"/>
</dbReference>
<feature type="region of interest" description="Disordered" evidence="5">
    <location>
        <begin position="570"/>
        <end position="590"/>
    </location>
</feature>
<dbReference type="AlphaFoldDB" id="A0A2I0W0Y2"/>
<evidence type="ECO:0000256" key="4">
    <source>
        <dbReference type="ARBA" id="ARBA00022801"/>
    </source>
</evidence>
<dbReference type="Pfam" id="PF13976">
    <property type="entry name" value="gag_pre-integrs"/>
    <property type="match status" value="1"/>
</dbReference>
<accession>A0A2I0W0Y2</accession>
<dbReference type="SUPFAM" id="SSF53098">
    <property type="entry name" value="Ribonuclease H-like"/>
    <property type="match status" value="1"/>
</dbReference>
<dbReference type="GO" id="GO:0004190">
    <property type="term" value="F:aspartic-type endopeptidase activity"/>
    <property type="evidence" value="ECO:0007669"/>
    <property type="project" value="UniProtKB-KW"/>
</dbReference>
<keyword evidence="1" id="KW-0645">Protease</keyword>
<keyword evidence="8" id="KW-1185">Reference proteome</keyword>
<dbReference type="PANTHER" id="PTHR42648">
    <property type="entry name" value="TRANSPOSASE, PUTATIVE-RELATED"/>
    <property type="match status" value="1"/>
</dbReference>
<proteinExistence type="predicted"/>
<evidence type="ECO:0000256" key="1">
    <source>
        <dbReference type="ARBA" id="ARBA00022670"/>
    </source>
</evidence>
<dbReference type="InterPro" id="IPR039537">
    <property type="entry name" value="Retrotran_Ty1/copia-like"/>
</dbReference>
<dbReference type="InterPro" id="IPR054722">
    <property type="entry name" value="PolX-like_BBD"/>
</dbReference>
<dbReference type="Pfam" id="PF00665">
    <property type="entry name" value="rve"/>
    <property type="match status" value="1"/>
</dbReference>
<dbReference type="Pfam" id="PF25597">
    <property type="entry name" value="SH3_retrovirus"/>
    <property type="match status" value="1"/>
</dbReference>
<dbReference type="PROSITE" id="PS50994">
    <property type="entry name" value="INTEGRASE"/>
    <property type="match status" value="1"/>
</dbReference>
<dbReference type="InterPro" id="IPR012337">
    <property type="entry name" value="RNaseH-like_sf"/>
</dbReference>
<evidence type="ECO:0000313" key="7">
    <source>
        <dbReference type="EMBL" id="PKU69316.1"/>
    </source>
</evidence>
<evidence type="ECO:0000256" key="5">
    <source>
        <dbReference type="SAM" id="MobiDB-lite"/>
    </source>
</evidence>
<dbReference type="InterPro" id="IPR057670">
    <property type="entry name" value="SH3_retrovirus"/>
</dbReference>
<dbReference type="Pfam" id="PF22936">
    <property type="entry name" value="Pol_BBD"/>
    <property type="match status" value="1"/>
</dbReference>
<reference evidence="7 8" key="2">
    <citation type="journal article" date="2017" name="Nature">
        <title>The Apostasia genome and the evolution of orchids.</title>
        <authorList>
            <person name="Zhang G.Q."/>
            <person name="Liu K.W."/>
            <person name="Li Z."/>
            <person name="Lohaus R."/>
            <person name="Hsiao Y.Y."/>
            <person name="Niu S.C."/>
            <person name="Wang J.Y."/>
            <person name="Lin Y.C."/>
            <person name="Xu Q."/>
            <person name="Chen L.J."/>
            <person name="Yoshida K."/>
            <person name="Fujiwara S."/>
            <person name="Wang Z.W."/>
            <person name="Zhang Y.Q."/>
            <person name="Mitsuda N."/>
            <person name="Wang M."/>
            <person name="Liu G.H."/>
            <person name="Pecoraro L."/>
            <person name="Huang H.X."/>
            <person name="Xiao X.J."/>
            <person name="Lin M."/>
            <person name="Wu X.Y."/>
            <person name="Wu W.L."/>
            <person name="Chen Y.Y."/>
            <person name="Chang S.B."/>
            <person name="Sakamoto S."/>
            <person name="Ohme-Takagi M."/>
            <person name="Yagi M."/>
            <person name="Zeng S.J."/>
            <person name="Shen C.Y."/>
            <person name="Yeh C.M."/>
            <person name="Luo Y.B."/>
            <person name="Tsai W.C."/>
            <person name="Van de Peer Y."/>
            <person name="Liu Z.J."/>
        </authorList>
    </citation>
    <scope>NUCLEOTIDE SEQUENCE [LARGE SCALE GENOMIC DNA]</scope>
    <source>
        <tissue evidence="7">The whole plant</tissue>
    </source>
</reference>
<dbReference type="EMBL" id="KZ503041">
    <property type="protein sequence ID" value="PKU69316.1"/>
    <property type="molecule type" value="Genomic_DNA"/>
</dbReference>
<feature type="compositionally biased region" description="Polar residues" evidence="5">
    <location>
        <begin position="578"/>
        <end position="590"/>
    </location>
</feature>
<dbReference type="InterPro" id="IPR036397">
    <property type="entry name" value="RNaseH_sf"/>
</dbReference>
<feature type="region of interest" description="Disordered" evidence="5">
    <location>
        <begin position="1"/>
        <end position="23"/>
    </location>
</feature>
<evidence type="ECO:0000259" key="6">
    <source>
        <dbReference type="PROSITE" id="PS50994"/>
    </source>
</evidence>
<evidence type="ECO:0000313" key="8">
    <source>
        <dbReference type="Proteomes" id="UP000233837"/>
    </source>
</evidence>
<dbReference type="Pfam" id="PF07727">
    <property type="entry name" value="RVT_2"/>
    <property type="match status" value="1"/>
</dbReference>
<keyword evidence="3" id="KW-0064">Aspartyl protease</keyword>
<dbReference type="GO" id="GO:0046872">
    <property type="term" value="F:metal ion binding"/>
    <property type="evidence" value="ECO:0007669"/>
    <property type="project" value="UniProtKB-KW"/>
</dbReference>
<dbReference type="InterPro" id="IPR013103">
    <property type="entry name" value="RVT_2"/>
</dbReference>
<evidence type="ECO:0000256" key="3">
    <source>
        <dbReference type="ARBA" id="ARBA00022750"/>
    </source>
</evidence>
<sequence length="1112" mass="125315">MALFSNRGRGRRSRAKNNYGSSANTRNNPFANVICQICAKKGHSAHSCWHRTDLKYVAQSKIANPALLTTSDTADVNWFLDSGASSHLTNSLEHMSMVQPYQGSEAVMVGDGNAVSIAHSGAGILPTPSRKLRLSKIFHTPSLKFNLLSISQLTEDNQISITFDPNGFVLKDLATQDIILRGPSNDGLYAIPMKPQVRLHPALTTNRESSQRWHQRLGHPHKSVFDLISSCNPLLHMNKQQHKCEICSASKCHKNVFSSSLNRQSQPLALIHSDVWGPAPTVSAQGFRFYVIFVNDYTRFTWVFPLCFKSDVFSTFVHFKTKIENLTSHSIKTLRTDGGSEYVNSDFKHFLIKHGITHQLSCPYTPEQNGLAERKHRHIIETTKSLLLTASMPPSFWPDAVATAVYLINRMPSNTTQNLSPLELLFHRKPDYQDLKVFGCKCYPLSPAHTRNKLMPNAQPCLFLGYSDTHKGYRCLNLQTNKVTVSRHVNFHEDIFPFALLSSPSTTYSPDVMPRLLIPASAKQTNAITKPMQVYPPSAPLHCSQIPPTPSAPILQRQQTSDELQAVAPTSAPCHPMTTRSKTGSLCQPNRLNLFSNPSSTSTDPTTYTVASKSPHWRQAMAEEIFALQKQGTWHLIEPPKNASILGSKWTYRTKYHTDGSIAKYKARLVAQGNNQEFGIDYTETFSPVVKLPTIRILLTVALHKNWPVQQLDVANAFLHGSLSETVYMTQPKGFEDRSRPHYVCKLDKAIYGLKQAPRQWYNTFTSFLLTLGFLHSQADPSLLIFNKDGAQIFLLIYVDDILITGSDLSQIQHTISQLSKAFTMKHLGEVHEFLGINIHKTNNSFFLSQAKYAASILDQANMLQCNPLANPTCTKMPTEFKTETQQDPVCYRRLIGSLQYLTLTRPDLSYSINLLSQYMHDPLPSHFYLLKRLLRYIKGTLDYGLPIIRSNLILKSFSDADWAGDPITRRSTSGYCSFLGDTIVSWTVKKQRTVSRSSTESEYRALAALTSDIVWLRRLLLDFGIPQDYPTDLHCDNMSAIALANNPMFHSRTKHIEIDQKFLRDHIQQTNIRLLPISTTDQVADIFTKPLSTPRFVFLRDKLTVSKDPTI</sequence>
<dbReference type="InterPro" id="IPR025724">
    <property type="entry name" value="GAG-pre-integrase_dom"/>
</dbReference>